<dbReference type="AlphaFoldDB" id="A0A1F4XK93"/>
<evidence type="ECO:0000256" key="1">
    <source>
        <dbReference type="SAM" id="Phobius"/>
    </source>
</evidence>
<name>A0A1F4XK93_9BACT</name>
<protein>
    <recommendedName>
        <fullName evidence="2">NodB homology domain-containing protein</fullName>
    </recommendedName>
</protein>
<dbReference type="CDD" id="cd10917">
    <property type="entry name" value="CE4_NodB_like_6s_7s"/>
    <property type="match status" value="1"/>
</dbReference>
<keyword evidence="1" id="KW-0472">Membrane</keyword>
<dbReference type="EMBL" id="MEWR01000011">
    <property type="protein sequence ID" value="OGC82066.1"/>
    <property type="molecule type" value="Genomic_DNA"/>
</dbReference>
<evidence type="ECO:0000259" key="2">
    <source>
        <dbReference type="PROSITE" id="PS51677"/>
    </source>
</evidence>
<dbReference type="InterPro" id="IPR011330">
    <property type="entry name" value="Glyco_hydro/deAcase_b/a-brl"/>
</dbReference>
<organism evidence="3 4">
    <name type="scientific">Candidatus Abawacabacteria bacterium RBG_16_42_10</name>
    <dbReference type="NCBI Taxonomy" id="1817814"/>
    <lineage>
        <taxon>Bacteria</taxon>
        <taxon>Candidatus Abawacaibacteriota</taxon>
    </lineage>
</organism>
<evidence type="ECO:0000313" key="3">
    <source>
        <dbReference type="EMBL" id="OGC82066.1"/>
    </source>
</evidence>
<dbReference type="Proteomes" id="UP000177614">
    <property type="component" value="Unassembled WGS sequence"/>
</dbReference>
<reference evidence="3 4" key="1">
    <citation type="journal article" date="2016" name="Nat. Commun.">
        <title>Thousands of microbial genomes shed light on interconnected biogeochemical processes in an aquifer system.</title>
        <authorList>
            <person name="Anantharaman K."/>
            <person name="Brown C.T."/>
            <person name="Hug L.A."/>
            <person name="Sharon I."/>
            <person name="Castelle C.J."/>
            <person name="Probst A.J."/>
            <person name="Thomas B.C."/>
            <person name="Singh A."/>
            <person name="Wilkins M.J."/>
            <person name="Karaoz U."/>
            <person name="Brodie E.L."/>
            <person name="Williams K.H."/>
            <person name="Hubbard S.S."/>
            <person name="Banfield J.F."/>
        </authorList>
    </citation>
    <scope>NUCLEOTIDE SEQUENCE [LARGE SCALE GENOMIC DNA]</scope>
</reference>
<evidence type="ECO:0000313" key="4">
    <source>
        <dbReference type="Proteomes" id="UP000177614"/>
    </source>
</evidence>
<keyword evidence="1" id="KW-1133">Transmembrane helix</keyword>
<feature type="transmembrane region" description="Helical" evidence="1">
    <location>
        <begin position="6"/>
        <end position="33"/>
    </location>
</feature>
<dbReference type="InterPro" id="IPR002509">
    <property type="entry name" value="NODB_dom"/>
</dbReference>
<sequence length="231" mass="27183">MFVISLILLIIAFMWLSWWMIAVVCVGLFYWWLYTFSPRHSLGGYSFLAPTKNRILALTFTGGNSETLDEVVNWLDERNISAMFFVYGRVAEESPLLMKDIIKAGHVIGIAGFESKEKWFTQYFGSDDIHKAIHRSQEVLADIIPNFHTVFFRPYRGRRMILSPWRLKYNFGYYVVLWSFELGRDALQKMKNRMIINVSLDDTNKEKLFSQLSLLEQYVRARGYQFVQIEV</sequence>
<gene>
    <name evidence="3" type="ORF">A2V81_02845</name>
</gene>
<accession>A0A1F4XK93</accession>
<dbReference type="InterPro" id="IPR050248">
    <property type="entry name" value="Polysacc_deacetylase_ArnD"/>
</dbReference>
<dbReference type="GO" id="GO:0016810">
    <property type="term" value="F:hydrolase activity, acting on carbon-nitrogen (but not peptide) bonds"/>
    <property type="evidence" value="ECO:0007669"/>
    <property type="project" value="InterPro"/>
</dbReference>
<keyword evidence="1" id="KW-0812">Transmembrane</keyword>
<feature type="domain" description="NodB homology" evidence="2">
    <location>
        <begin position="54"/>
        <end position="231"/>
    </location>
</feature>
<dbReference type="Gene3D" id="3.20.20.370">
    <property type="entry name" value="Glycoside hydrolase/deacetylase"/>
    <property type="match status" value="1"/>
</dbReference>
<dbReference type="GO" id="GO:0005975">
    <property type="term" value="P:carbohydrate metabolic process"/>
    <property type="evidence" value="ECO:0007669"/>
    <property type="project" value="InterPro"/>
</dbReference>
<comment type="caution">
    <text evidence="3">The sequence shown here is derived from an EMBL/GenBank/DDBJ whole genome shotgun (WGS) entry which is preliminary data.</text>
</comment>
<dbReference type="Pfam" id="PF01522">
    <property type="entry name" value="Polysacc_deac_1"/>
    <property type="match status" value="1"/>
</dbReference>
<dbReference type="PANTHER" id="PTHR10587">
    <property type="entry name" value="GLYCOSYL TRANSFERASE-RELATED"/>
    <property type="match status" value="1"/>
</dbReference>
<proteinExistence type="predicted"/>
<dbReference type="SUPFAM" id="SSF88713">
    <property type="entry name" value="Glycoside hydrolase/deacetylase"/>
    <property type="match status" value="1"/>
</dbReference>
<dbReference type="PROSITE" id="PS51677">
    <property type="entry name" value="NODB"/>
    <property type="match status" value="1"/>
</dbReference>
<dbReference type="STRING" id="1817814.A2V81_02845"/>